<name>A0A917LLY4_9FLAO</name>
<dbReference type="EMBL" id="BMFQ01000002">
    <property type="protein sequence ID" value="GGG43220.1"/>
    <property type="molecule type" value="Genomic_DNA"/>
</dbReference>
<dbReference type="Gene3D" id="1.20.1600.10">
    <property type="entry name" value="Outer membrane efflux proteins (OEP)"/>
    <property type="match status" value="1"/>
</dbReference>
<dbReference type="InterPro" id="IPR003423">
    <property type="entry name" value="OMP_efflux"/>
</dbReference>
<dbReference type="InterPro" id="IPR010131">
    <property type="entry name" value="MdtP/NodT-like"/>
</dbReference>
<proteinExistence type="inferred from homology"/>
<evidence type="ECO:0000313" key="3">
    <source>
        <dbReference type="EMBL" id="GGG43220.1"/>
    </source>
</evidence>
<dbReference type="PANTHER" id="PTHR30203:SF30">
    <property type="entry name" value="OUTER MEMBRANE PROTEIN-RELATED"/>
    <property type="match status" value="1"/>
</dbReference>
<dbReference type="Pfam" id="PF02321">
    <property type="entry name" value="OEP"/>
    <property type="match status" value="2"/>
</dbReference>
<evidence type="ECO:0000256" key="1">
    <source>
        <dbReference type="ARBA" id="ARBA00007613"/>
    </source>
</evidence>
<keyword evidence="2" id="KW-0564">Palmitate</keyword>
<keyword evidence="4" id="KW-1185">Reference proteome</keyword>
<dbReference type="PROSITE" id="PS51257">
    <property type="entry name" value="PROKAR_LIPOPROTEIN"/>
    <property type="match status" value="1"/>
</dbReference>
<organism evidence="3 4">
    <name type="scientific">Bizionia arctica</name>
    <dbReference type="NCBI Taxonomy" id="1495645"/>
    <lineage>
        <taxon>Bacteria</taxon>
        <taxon>Pseudomonadati</taxon>
        <taxon>Bacteroidota</taxon>
        <taxon>Flavobacteriia</taxon>
        <taxon>Flavobacteriales</taxon>
        <taxon>Flavobacteriaceae</taxon>
        <taxon>Bizionia</taxon>
    </lineage>
</organism>
<gene>
    <name evidence="3" type="ORF">GCM10010976_13400</name>
</gene>
<dbReference type="SUPFAM" id="SSF56954">
    <property type="entry name" value="Outer membrane efflux proteins (OEP)"/>
    <property type="match status" value="1"/>
</dbReference>
<comment type="similarity">
    <text evidence="1 2">Belongs to the outer membrane factor (OMF) (TC 1.B.17) family.</text>
</comment>
<reference evidence="3" key="2">
    <citation type="submission" date="2020-09" db="EMBL/GenBank/DDBJ databases">
        <authorList>
            <person name="Sun Q."/>
            <person name="Zhou Y."/>
        </authorList>
    </citation>
    <scope>NUCLEOTIDE SEQUENCE</scope>
    <source>
        <strain evidence="3">CGMCC 1.12751</strain>
    </source>
</reference>
<dbReference type="AlphaFoldDB" id="A0A917LLY4"/>
<dbReference type="Gene3D" id="2.20.200.10">
    <property type="entry name" value="Outer membrane efflux proteins (OEP)"/>
    <property type="match status" value="1"/>
</dbReference>
<dbReference type="RefSeq" id="WP_188463158.1">
    <property type="nucleotide sequence ID" value="NZ_BMFQ01000002.1"/>
</dbReference>
<evidence type="ECO:0000256" key="2">
    <source>
        <dbReference type="RuleBase" id="RU362097"/>
    </source>
</evidence>
<accession>A0A917LLY4</accession>
<keyword evidence="2" id="KW-0449">Lipoprotein</keyword>
<dbReference type="PANTHER" id="PTHR30203">
    <property type="entry name" value="OUTER MEMBRANE CATION EFFLUX PROTEIN"/>
    <property type="match status" value="1"/>
</dbReference>
<reference evidence="3" key="1">
    <citation type="journal article" date="2014" name="Int. J. Syst. Evol. Microbiol.">
        <title>Complete genome sequence of Corynebacterium casei LMG S-19264T (=DSM 44701T), isolated from a smear-ripened cheese.</title>
        <authorList>
            <consortium name="US DOE Joint Genome Institute (JGI-PGF)"/>
            <person name="Walter F."/>
            <person name="Albersmeier A."/>
            <person name="Kalinowski J."/>
            <person name="Ruckert C."/>
        </authorList>
    </citation>
    <scope>NUCLEOTIDE SEQUENCE</scope>
    <source>
        <strain evidence="3">CGMCC 1.12751</strain>
    </source>
</reference>
<dbReference type="GO" id="GO:0005886">
    <property type="term" value="C:plasma membrane"/>
    <property type="evidence" value="ECO:0007669"/>
    <property type="project" value="UniProtKB-SubCell"/>
</dbReference>
<keyword evidence="2" id="KW-0472">Membrane</keyword>
<dbReference type="NCBIfam" id="TIGR01845">
    <property type="entry name" value="outer_NodT"/>
    <property type="match status" value="1"/>
</dbReference>
<evidence type="ECO:0000313" key="4">
    <source>
        <dbReference type="Proteomes" id="UP000625976"/>
    </source>
</evidence>
<sequence length="466" mass="51486">MKQIKTKHFANILSLFFIGLLIYGCALSKEPEHETIVSDALPETTIPETWIATSDTLEVVSEWLKSFNDPALETIVEEALQNNLNLQNAATAVQIAQQNVIIVGSQMKPQIGLNMGYQSIIDDGSKEVFGSGKALGIISWEPDVWGKIRAQKSSIGAYYEATELDYNYAKQSLVALTARSWYQAVQANQLYKLSNEVVTSYTELHELVKIRRDLGKVGDIDVAEANANLSEAKSDLIKAEGIVLETKRNLEVLVGRYPSSEIETAQNFTPVPPPIKPGIPSTLLERRPDILAAEKLVLSSFRNQEVAKLNMLPSFSLNLGGGLLSDNILSLLQLNPLVFAGGIGMSVPIYTGGRLKAQLQIATIEQQQAVLNYGIVMLNAFKEVETYLVSEDLIAKRIPFQQAILDDRNETVKFAELKYEMGQIDLLSVIQIKNKAIATKEELIKLLNEQLSNRISLHLALGGDFQ</sequence>
<keyword evidence="2" id="KW-1134">Transmembrane beta strand</keyword>
<dbReference type="GO" id="GO:0015562">
    <property type="term" value="F:efflux transmembrane transporter activity"/>
    <property type="evidence" value="ECO:0007669"/>
    <property type="project" value="InterPro"/>
</dbReference>
<comment type="subcellular location">
    <subcellularLocation>
        <location evidence="2">Cell membrane</location>
        <topology evidence="2">Lipid-anchor</topology>
    </subcellularLocation>
</comment>
<comment type="caution">
    <text evidence="3">The sequence shown here is derived from an EMBL/GenBank/DDBJ whole genome shotgun (WGS) entry which is preliminary data.</text>
</comment>
<protein>
    <submittedName>
        <fullName evidence="3">Multidrug transporter</fullName>
    </submittedName>
</protein>
<dbReference type="Proteomes" id="UP000625976">
    <property type="component" value="Unassembled WGS sequence"/>
</dbReference>
<keyword evidence="2" id="KW-0812">Transmembrane</keyword>